<dbReference type="InterPro" id="IPR003593">
    <property type="entry name" value="AAA+_ATPase"/>
</dbReference>
<dbReference type="SUPFAM" id="SSF52540">
    <property type="entry name" value="P-loop containing nucleoside triphosphate hydrolases"/>
    <property type="match status" value="1"/>
</dbReference>
<sequence length="413" mass="47071">MLKPRLQELCICRPILEDTLIGKFLCFLENPENTSHAYDFTAGLIEKAESLGLSGNILRSYFLHVLAHVENTFACTVEQASGNVGKSLRRAFVRDMEILADVFHEPPSAMLPCDLLDDYEPTKRCTNEASSFLHERMASAASAEEVSDAFLDFYQRYGCGEISSCKAFSWNDKEHKLQGVEHFEALPLTDVIGYDRQKKQLTDNTEAFLEGRPANNVLLIGARGTGKSSSVKALAHEYYGRGLRLVQLAKSQLGELPRILAALRRFPSKRFILFLDDLSFEEFETEYKYLKSAIEGGVEARPQNVLIYATSNRRHLIKESWRDRDQAQDELYRQDSVNETVSLSDRFGLIITFLAPDQEQYHAIIAHYLEKEGVRLAPEELRILAHRWELEHSGRSGRTAQQFVVHYLGQMRK</sequence>
<protein>
    <recommendedName>
        <fullName evidence="1">AAA+ ATPase domain-containing protein</fullName>
    </recommendedName>
</protein>
<dbReference type="PANTHER" id="PTHR42935">
    <property type="entry name" value="SLR0930 PROTEIN"/>
    <property type="match status" value="1"/>
</dbReference>
<dbReference type="InterPro" id="IPR008533">
    <property type="entry name" value="DUF815"/>
</dbReference>
<accession>C9LSX5</accession>
<dbReference type="eggNOG" id="COG2607">
    <property type="taxonomic scope" value="Bacteria"/>
</dbReference>
<dbReference type="EMBL" id="CP002637">
    <property type="protein sequence ID" value="AEC00573.1"/>
    <property type="molecule type" value="Genomic_DNA"/>
</dbReference>
<name>C9LSX5_SELS3</name>
<dbReference type="Pfam" id="PF05673">
    <property type="entry name" value="DUF815"/>
    <property type="match status" value="1"/>
</dbReference>
<feature type="domain" description="AAA+ ATPase" evidence="1">
    <location>
        <begin position="213"/>
        <end position="333"/>
    </location>
</feature>
<evidence type="ECO:0000313" key="3">
    <source>
        <dbReference type="EMBL" id="EEX78074.1"/>
    </source>
</evidence>
<dbReference type="SMART" id="SM00382">
    <property type="entry name" value="AAA"/>
    <property type="match status" value="1"/>
</dbReference>
<evidence type="ECO:0000259" key="1">
    <source>
        <dbReference type="SMART" id="SM00382"/>
    </source>
</evidence>
<dbReference type="EMBL" id="ACKP02000011">
    <property type="protein sequence ID" value="EEX78074.1"/>
    <property type="molecule type" value="Genomic_DNA"/>
</dbReference>
<dbReference type="CDD" id="cd00009">
    <property type="entry name" value="AAA"/>
    <property type="match status" value="1"/>
</dbReference>
<evidence type="ECO:0000313" key="5">
    <source>
        <dbReference type="Proteomes" id="UP000011124"/>
    </source>
</evidence>
<organism evidence="3 4">
    <name type="scientific">Selenomonas sputigena (strain ATCC 35185 / DSM 20758 / CCUG 44933 / VPI D19B-28)</name>
    <dbReference type="NCBI Taxonomy" id="546271"/>
    <lineage>
        <taxon>Bacteria</taxon>
        <taxon>Bacillati</taxon>
        <taxon>Bacillota</taxon>
        <taxon>Negativicutes</taxon>
        <taxon>Selenomonadales</taxon>
        <taxon>Selenomonadaceae</taxon>
        <taxon>Selenomonas</taxon>
    </lineage>
</organism>
<proteinExistence type="predicted"/>
<dbReference type="KEGG" id="ssg:Selsp_1617"/>
<reference evidence="3 4" key="1">
    <citation type="submission" date="2009-09" db="EMBL/GenBank/DDBJ databases">
        <authorList>
            <person name="Weinstock G."/>
            <person name="Sodergren E."/>
            <person name="Clifton S."/>
            <person name="Fulton L."/>
            <person name="Fulton B."/>
            <person name="Courtney L."/>
            <person name="Fronick C."/>
            <person name="Harrison M."/>
            <person name="Strong C."/>
            <person name="Farmer C."/>
            <person name="Delahaunty K."/>
            <person name="Markovic C."/>
            <person name="Hall O."/>
            <person name="Minx P."/>
            <person name="Tomlinson C."/>
            <person name="Mitreva M."/>
            <person name="Nelson J."/>
            <person name="Hou S."/>
            <person name="Wollam A."/>
            <person name="Pepin K.H."/>
            <person name="Johnson M."/>
            <person name="Bhonagiri V."/>
            <person name="Nash W.E."/>
            <person name="Warren W."/>
            <person name="Chinwalla A."/>
            <person name="Mardis E.R."/>
            <person name="Wilson R.K."/>
        </authorList>
    </citation>
    <scope>NUCLEOTIDE SEQUENCE [LARGE SCALE GENOMIC DNA]</scope>
    <source>
        <strain evidence="3">ATCC 35185</strain>
        <strain evidence="4">ATCC 35185 / DSM 20758 / VPI D19B-28</strain>
    </source>
</reference>
<dbReference type="InterPro" id="IPR027417">
    <property type="entry name" value="P-loop_NTPase"/>
</dbReference>
<dbReference type="OrthoDB" id="9812140at2"/>
<evidence type="ECO:0000313" key="2">
    <source>
        <dbReference type="EMBL" id="AEC00573.1"/>
    </source>
</evidence>
<dbReference type="Proteomes" id="UP000003505">
    <property type="component" value="Unassembled WGS sequence"/>
</dbReference>
<dbReference type="PANTHER" id="PTHR42935:SF1">
    <property type="entry name" value="SLR0930 PROTEIN"/>
    <property type="match status" value="1"/>
</dbReference>
<dbReference type="AlphaFoldDB" id="C9LSX5"/>
<dbReference type="Gene3D" id="3.40.50.300">
    <property type="entry name" value="P-loop containing nucleotide triphosphate hydrolases"/>
    <property type="match status" value="1"/>
</dbReference>
<dbReference type="Proteomes" id="UP000011124">
    <property type="component" value="Chromosome"/>
</dbReference>
<dbReference type="STRING" id="546271.Selsp_1617"/>
<dbReference type="RefSeq" id="WP_006191412.1">
    <property type="nucleotide sequence ID" value="NC_015437.1"/>
</dbReference>
<gene>
    <name evidence="2" type="ordered locus">Selsp_1617</name>
    <name evidence="3" type="ORF">SELSPUOL_00555</name>
</gene>
<evidence type="ECO:0000313" key="4">
    <source>
        <dbReference type="Proteomes" id="UP000003505"/>
    </source>
</evidence>
<dbReference type="HOGENOM" id="CLU_039512_1_1_9"/>
<keyword evidence="5" id="KW-1185">Reference proteome</keyword>
<reference evidence="2 5" key="2">
    <citation type="submission" date="2011-04" db="EMBL/GenBank/DDBJ databases">
        <title>The complete genome of Selenomonas sputigena DSM 20758.</title>
        <authorList>
            <consortium name="US DOE Joint Genome Institute (JGI-PGF)"/>
            <person name="Lucas S."/>
            <person name="Copeland A."/>
            <person name="Lapidus A."/>
            <person name="Bruce D."/>
            <person name="Goodwin L."/>
            <person name="Pitluck S."/>
            <person name="Peters L."/>
            <person name="Kyrpides N."/>
            <person name="Mavromatis K."/>
            <person name="Ivanova N."/>
            <person name="Ovchinnikova G."/>
            <person name="Teshima H."/>
            <person name="Detter J.C."/>
            <person name="Tapia R."/>
            <person name="Han C."/>
            <person name="Land M."/>
            <person name="Hauser L."/>
            <person name="Markowitz V."/>
            <person name="Cheng J.-F."/>
            <person name="Hugenholtz P."/>
            <person name="Woyke T."/>
            <person name="Wu D."/>
            <person name="Gronow S."/>
            <person name="Wellnitz S."/>
            <person name="Schneider S."/>
            <person name="Klenk H.-P."/>
            <person name="Eisen J.A."/>
        </authorList>
    </citation>
    <scope>NUCLEOTIDE SEQUENCE [LARGE SCALE GENOMIC DNA]</scope>
    <source>
        <strain evidence="2">ATCC 35185</strain>
        <strain evidence="5">ATCC 35185 / DSM 20758 / VPI D19B-28</strain>
    </source>
</reference>